<proteinExistence type="predicted"/>
<dbReference type="AlphaFoldDB" id="A0A364Y8Q1"/>
<dbReference type="Pfam" id="PF19515">
    <property type="entry name" value="DUF6048"/>
    <property type="match status" value="1"/>
</dbReference>
<accession>A0A364Y8Q1</accession>
<evidence type="ECO:0008006" key="3">
    <source>
        <dbReference type="Google" id="ProtNLM"/>
    </source>
</evidence>
<dbReference type="Proteomes" id="UP000251889">
    <property type="component" value="Unassembled WGS sequence"/>
</dbReference>
<evidence type="ECO:0000313" key="1">
    <source>
        <dbReference type="EMBL" id="RAW03320.1"/>
    </source>
</evidence>
<sequence>MQVFKVYQQETLKYFHSIAILLFVTVGVSAQTKTDTTETKKKPTSFVPTGVRVGTDLIAIGMTRYVDSYKGWEVNADVDFSRYYLAVDVGSWSRDYDNGAEIYSNNGNYFRIGGDVNFLLKDPDRNMFFLGLRYGRSKFSESLQVNKIDSMWNNNPVNERYSNSNSNGSWFELTTGIRVKIWKVIWMGYTARLKFGLTTNEDGNLIPHDIPGYGRTDKNVAWGFNYQIFVRIPVRRQQ</sequence>
<dbReference type="EMBL" id="QMFY01000001">
    <property type="protein sequence ID" value="RAW03320.1"/>
    <property type="molecule type" value="Genomic_DNA"/>
</dbReference>
<organism evidence="1 2">
    <name type="scientific">Pseudochryseolinea flava</name>
    <dbReference type="NCBI Taxonomy" id="2059302"/>
    <lineage>
        <taxon>Bacteria</taxon>
        <taxon>Pseudomonadati</taxon>
        <taxon>Bacteroidota</taxon>
        <taxon>Cytophagia</taxon>
        <taxon>Cytophagales</taxon>
        <taxon>Fulvivirgaceae</taxon>
        <taxon>Pseudochryseolinea</taxon>
    </lineage>
</organism>
<dbReference type="InterPro" id="IPR046111">
    <property type="entry name" value="DUF6048"/>
</dbReference>
<gene>
    <name evidence="1" type="ORF">DQQ10_04340</name>
</gene>
<name>A0A364Y8Q1_9BACT</name>
<protein>
    <recommendedName>
        <fullName evidence="3">Outer membrane protein beta-barrel domain-containing protein</fullName>
    </recommendedName>
</protein>
<keyword evidence="2" id="KW-1185">Reference proteome</keyword>
<evidence type="ECO:0000313" key="2">
    <source>
        <dbReference type="Proteomes" id="UP000251889"/>
    </source>
</evidence>
<reference evidence="1 2" key="1">
    <citation type="submission" date="2018-06" db="EMBL/GenBank/DDBJ databases">
        <title>Chryseolinea flavus sp. nov., a member of the phylum Bacteroidetes isolated from soil.</title>
        <authorList>
            <person name="Li Y."/>
            <person name="Wang J."/>
        </authorList>
    </citation>
    <scope>NUCLEOTIDE SEQUENCE [LARGE SCALE GENOMIC DNA]</scope>
    <source>
        <strain evidence="1 2">SDU1-6</strain>
    </source>
</reference>
<comment type="caution">
    <text evidence="1">The sequence shown here is derived from an EMBL/GenBank/DDBJ whole genome shotgun (WGS) entry which is preliminary data.</text>
</comment>